<keyword evidence="5 7" id="KW-0699">rRNA-binding</keyword>
<evidence type="ECO:0000256" key="3">
    <source>
        <dbReference type="ARBA" id="ARBA00022980"/>
    </source>
</evidence>
<dbReference type="InterPro" id="IPR020784">
    <property type="entry name" value="Ribosomal_uL11_N"/>
</dbReference>
<evidence type="ECO:0000256" key="7">
    <source>
        <dbReference type="RuleBase" id="RU003979"/>
    </source>
</evidence>
<keyword evidence="5 7" id="KW-0694">RNA-binding</keyword>
<dbReference type="GO" id="GO:0003735">
    <property type="term" value="F:structural constituent of ribosome"/>
    <property type="evidence" value="ECO:0007669"/>
    <property type="project" value="InterPro"/>
</dbReference>
<sequence>MNKKILSYIKLQVPSGMANPSPPVGPALGQKGLNIMEFCKNFNTQTSMLEKGIPTPVIITVYSDKTFTFIVKTPPASILLKKSLEIKSGSKKPKHEIVGTITKNQIYKIAKQKMIDMTGSNIDKIAKTIEGTAQSMGIKVIKE</sequence>
<dbReference type="RefSeq" id="WP_154061379.1">
    <property type="nucleotide sequence ID" value="NZ_LR217717.1"/>
</dbReference>
<dbReference type="InterPro" id="IPR036769">
    <property type="entry name" value="Ribosomal_uL11_C_sf"/>
</dbReference>
<dbReference type="Pfam" id="PF00298">
    <property type="entry name" value="Ribosomal_L11"/>
    <property type="match status" value="1"/>
</dbReference>
<comment type="function">
    <text evidence="5 7">Forms part of the ribosomal stalk which helps the ribosome interact with GTP-bound translation factors.</text>
</comment>
<comment type="PTM">
    <text evidence="5 7">One or more lysine residues are methylated.</text>
</comment>
<keyword evidence="4 5" id="KW-0687">Ribonucleoprotein</keyword>
<dbReference type="GO" id="GO:0070180">
    <property type="term" value="F:large ribosomal subunit rRNA binding"/>
    <property type="evidence" value="ECO:0007669"/>
    <property type="project" value="UniProtKB-UniRule"/>
</dbReference>
<evidence type="ECO:0000256" key="6">
    <source>
        <dbReference type="RuleBase" id="RU003978"/>
    </source>
</evidence>
<dbReference type="OrthoDB" id="9802408at2"/>
<dbReference type="NCBIfam" id="TIGR01632">
    <property type="entry name" value="L11_bact"/>
    <property type="match status" value="1"/>
</dbReference>
<dbReference type="EMBL" id="LR217717">
    <property type="protein sequence ID" value="VFP83494.1"/>
    <property type="molecule type" value="Genomic_DNA"/>
</dbReference>
<evidence type="ECO:0000256" key="2">
    <source>
        <dbReference type="ARBA" id="ARBA00022481"/>
    </source>
</evidence>
<dbReference type="InterPro" id="IPR000911">
    <property type="entry name" value="Ribosomal_uL11"/>
</dbReference>
<dbReference type="Pfam" id="PF03946">
    <property type="entry name" value="Ribosomal_L11_N"/>
    <property type="match status" value="1"/>
</dbReference>
<evidence type="ECO:0000256" key="5">
    <source>
        <dbReference type="HAMAP-Rule" id="MF_00736"/>
    </source>
</evidence>
<gene>
    <name evidence="5 10" type="primary">rplK</name>
    <name evidence="10" type="ORF">BUCILAFE3058_023</name>
</gene>
<dbReference type="HAMAP" id="MF_00736">
    <property type="entry name" value="Ribosomal_uL11"/>
    <property type="match status" value="1"/>
</dbReference>
<reference evidence="10 11" key="1">
    <citation type="submission" date="2019-02" db="EMBL/GenBank/DDBJ databases">
        <authorList>
            <person name="Manzano-Marin A."/>
            <person name="Manzano-Marin A."/>
        </authorList>
    </citation>
    <scope>NUCLEOTIDE SEQUENCE [LARGE SCALE GENOMIC DNA]</scope>
    <source>
        <strain evidence="10 11">BuCilaricifoliae</strain>
    </source>
</reference>
<comment type="subunit">
    <text evidence="5">Part of the ribosomal stalk of the 50S ribosomal subunit. Interacts with L10 and the large rRNA to form the base of the stalk. L10 forms an elongated spine to which L12 dimers bind in a sequential fashion forming a multimeric L10(L12)X complex.</text>
</comment>
<evidence type="ECO:0000256" key="4">
    <source>
        <dbReference type="ARBA" id="ARBA00023274"/>
    </source>
</evidence>
<dbReference type="InterPro" id="IPR006519">
    <property type="entry name" value="Ribosomal_uL11_bac-typ"/>
</dbReference>
<evidence type="ECO:0000313" key="10">
    <source>
        <dbReference type="EMBL" id="VFP83494.1"/>
    </source>
</evidence>
<dbReference type="Proteomes" id="UP000294349">
    <property type="component" value="Chromosome"/>
</dbReference>
<organism evidence="10 11">
    <name type="scientific">Buchnera aphidicola</name>
    <name type="common">Cinara laricifoliae</name>
    <dbReference type="NCBI Taxonomy" id="2518977"/>
    <lineage>
        <taxon>Bacteria</taxon>
        <taxon>Pseudomonadati</taxon>
        <taxon>Pseudomonadota</taxon>
        <taxon>Gammaproteobacteria</taxon>
        <taxon>Enterobacterales</taxon>
        <taxon>Erwiniaceae</taxon>
        <taxon>Buchnera</taxon>
    </lineage>
</organism>
<dbReference type="SUPFAM" id="SSF46906">
    <property type="entry name" value="Ribosomal protein L11, C-terminal domain"/>
    <property type="match status" value="1"/>
</dbReference>
<evidence type="ECO:0000256" key="1">
    <source>
        <dbReference type="ARBA" id="ARBA00010537"/>
    </source>
</evidence>
<dbReference type="Gene3D" id="3.30.1550.10">
    <property type="entry name" value="Ribosomal protein L11/L12, N-terminal domain"/>
    <property type="match status" value="1"/>
</dbReference>
<dbReference type="GO" id="GO:0022625">
    <property type="term" value="C:cytosolic large ribosomal subunit"/>
    <property type="evidence" value="ECO:0007669"/>
    <property type="project" value="TreeGrafter"/>
</dbReference>
<evidence type="ECO:0000259" key="9">
    <source>
        <dbReference type="Pfam" id="PF03946"/>
    </source>
</evidence>
<dbReference type="CDD" id="cd00349">
    <property type="entry name" value="Ribosomal_L11"/>
    <property type="match status" value="1"/>
</dbReference>
<keyword evidence="3 5" id="KW-0689">Ribosomal protein</keyword>
<dbReference type="InterPro" id="IPR020783">
    <property type="entry name" value="Ribosomal_uL11_C"/>
</dbReference>
<dbReference type="GO" id="GO:0006412">
    <property type="term" value="P:translation"/>
    <property type="evidence" value="ECO:0007669"/>
    <property type="project" value="UniProtKB-UniRule"/>
</dbReference>
<dbReference type="PANTHER" id="PTHR11661:SF1">
    <property type="entry name" value="LARGE RIBOSOMAL SUBUNIT PROTEIN UL11M"/>
    <property type="match status" value="1"/>
</dbReference>
<evidence type="ECO:0000259" key="8">
    <source>
        <dbReference type="Pfam" id="PF00298"/>
    </source>
</evidence>
<feature type="domain" description="Large ribosomal subunit protein uL11 N-terminal" evidence="9">
    <location>
        <begin position="9"/>
        <end position="67"/>
    </location>
</feature>
<dbReference type="InterPro" id="IPR036796">
    <property type="entry name" value="Ribosomal_uL11_N_sf"/>
</dbReference>
<protein>
    <recommendedName>
        <fullName evidence="5">Large ribosomal subunit protein uL11</fullName>
    </recommendedName>
</protein>
<dbReference type="FunFam" id="3.30.1550.10:FF:000005">
    <property type="entry name" value="50S ribosomal protein L11"/>
    <property type="match status" value="1"/>
</dbReference>
<evidence type="ECO:0000313" key="11">
    <source>
        <dbReference type="Proteomes" id="UP000294349"/>
    </source>
</evidence>
<dbReference type="SMART" id="SM00649">
    <property type="entry name" value="RL11"/>
    <property type="match status" value="1"/>
</dbReference>
<accession>A0A451DAX9</accession>
<name>A0A451DAX9_9GAMM</name>
<dbReference type="Gene3D" id="1.10.10.250">
    <property type="entry name" value="Ribosomal protein L11, C-terminal domain"/>
    <property type="match status" value="1"/>
</dbReference>
<proteinExistence type="inferred from homology"/>
<dbReference type="AlphaFoldDB" id="A0A451DAX9"/>
<dbReference type="SUPFAM" id="SSF54747">
    <property type="entry name" value="Ribosomal L11/L12e N-terminal domain"/>
    <property type="match status" value="1"/>
</dbReference>
<feature type="domain" description="Large ribosomal subunit protein uL11 C-terminal" evidence="8">
    <location>
        <begin position="72"/>
        <end position="140"/>
    </location>
</feature>
<comment type="similarity">
    <text evidence="1 5 6">Belongs to the universal ribosomal protein uL11 family.</text>
</comment>
<dbReference type="PANTHER" id="PTHR11661">
    <property type="entry name" value="60S RIBOSOMAL PROTEIN L12"/>
    <property type="match status" value="1"/>
</dbReference>
<keyword evidence="2 5" id="KW-0488">Methylation</keyword>